<name>A0A1R3KFX1_9ROSI</name>
<proteinExistence type="predicted"/>
<dbReference type="Proteomes" id="UP000187203">
    <property type="component" value="Unassembled WGS sequence"/>
</dbReference>
<sequence>MFAARSSNFPTRGGPVHRFAKNNNAGVASWRSQQDPITLGSQRNDAGDEVNVGITNPTFVIDDEIVKSTSFSKIEQAKAKNPIDTVVEVGELISDESNDGYQSYEEVELTVNISEEDMSWLEHIVIVVINEEELSNNWDKFIMIDEVTTIRKCLRYARLHVLVSSISDIPKLMAGNSLGIKYRIFVTVEKDVDVAPVIIA</sequence>
<reference evidence="2" key="1">
    <citation type="submission" date="2013-09" db="EMBL/GenBank/DDBJ databases">
        <title>Corchorus olitorius genome sequencing.</title>
        <authorList>
            <person name="Alam M."/>
            <person name="Haque M.S."/>
            <person name="Islam M.S."/>
            <person name="Emdad E.M."/>
            <person name="Islam M.M."/>
            <person name="Ahmed B."/>
            <person name="Halim A."/>
            <person name="Hossen Q.M.M."/>
            <person name="Hossain M.Z."/>
            <person name="Ahmed R."/>
            <person name="Khan M.M."/>
            <person name="Islam R."/>
            <person name="Rashid M.M."/>
            <person name="Khan S.A."/>
            <person name="Rahman M.S."/>
            <person name="Alam M."/>
            <person name="Yahiya A.S."/>
            <person name="Khan M.S."/>
            <person name="Azam M.S."/>
            <person name="Haque T."/>
            <person name="Lashkar M.Z.H."/>
            <person name="Akhand A.I."/>
            <person name="Morshed G."/>
            <person name="Roy S."/>
            <person name="Uddin K.S."/>
            <person name="Rabeya T."/>
            <person name="Hossain A.S."/>
            <person name="Chowdhury A."/>
            <person name="Snigdha A.R."/>
            <person name="Mortoza M.S."/>
            <person name="Matin S.A."/>
            <person name="Hoque S.M.E."/>
            <person name="Islam M.K."/>
            <person name="Roy D.K."/>
            <person name="Haider R."/>
            <person name="Moosa M.M."/>
            <person name="Elias S.M."/>
            <person name="Hasan A.M."/>
            <person name="Jahan S."/>
            <person name="Shafiuddin M."/>
            <person name="Mahmood N."/>
            <person name="Shommy N.S."/>
        </authorList>
    </citation>
    <scope>NUCLEOTIDE SEQUENCE [LARGE SCALE GENOMIC DNA]</scope>
    <source>
        <strain evidence="2">cv. O-4</strain>
    </source>
</reference>
<evidence type="ECO:0000313" key="1">
    <source>
        <dbReference type="EMBL" id="OMP05996.1"/>
    </source>
</evidence>
<accession>A0A1R3KFX1</accession>
<protein>
    <submittedName>
        <fullName evidence="1">Endoglucanase 16-like protein</fullName>
    </submittedName>
</protein>
<dbReference type="EMBL" id="AWUE01013747">
    <property type="protein sequence ID" value="OMP05996.1"/>
    <property type="molecule type" value="Genomic_DNA"/>
</dbReference>
<organism evidence="1 2">
    <name type="scientific">Corchorus olitorius</name>
    <dbReference type="NCBI Taxonomy" id="93759"/>
    <lineage>
        <taxon>Eukaryota</taxon>
        <taxon>Viridiplantae</taxon>
        <taxon>Streptophyta</taxon>
        <taxon>Embryophyta</taxon>
        <taxon>Tracheophyta</taxon>
        <taxon>Spermatophyta</taxon>
        <taxon>Magnoliopsida</taxon>
        <taxon>eudicotyledons</taxon>
        <taxon>Gunneridae</taxon>
        <taxon>Pentapetalae</taxon>
        <taxon>rosids</taxon>
        <taxon>malvids</taxon>
        <taxon>Malvales</taxon>
        <taxon>Malvaceae</taxon>
        <taxon>Grewioideae</taxon>
        <taxon>Apeibeae</taxon>
        <taxon>Corchorus</taxon>
    </lineage>
</organism>
<comment type="caution">
    <text evidence="1">The sequence shown here is derived from an EMBL/GenBank/DDBJ whole genome shotgun (WGS) entry which is preliminary data.</text>
</comment>
<evidence type="ECO:0000313" key="2">
    <source>
        <dbReference type="Proteomes" id="UP000187203"/>
    </source>
</evidence>
<keyword evidence="2" id="KW-1185">Reference proteome</keyword>
<dbReference type="AlphaFoldDB" id="A0A1R3KFX1"/>
<gene>
    <name evidence="1" type="ORF">COLO4_08405</name>
</gene>